<protein>
    <submittedName>
        <fullName evidence="1">Uncharacterized protein</fullName>
    </submittedName>
</protein>
<gene>
    <name evidence="1" type="ORF">ABID26_004689</name>
</gene>
<keyword evidence="2" id="KW-1185">Reference proteome</keyword>
<accession>A0ABV2HYV3</accession>
<comment type="caution">
    <text evidence="1">The sequence shown here is derived from an EMBL/GenBank/DDBJ whole genome shotgun (WGS) entry which is preliminary data.</text>
</comment>
<organism evidence="1 2">
    <name type="scientific">Mesorhizobium shonense</name>
    <dbReference type="NCBI Taxonomy" id="1209948"/>
    <lineage>
        <taxon>Bacteria</taxon>
        <taxon>Pseudomonadati</taxon>
        <taxon>Pseudomonadota</taxon>
        <taxon>Alphaproteobacteria</taxon>
        <taxon>Hyphomicrobiales</taxon>
        <taxon>Phyllobacteriaceae</taxon>
        <taxon>Mesorhizobium</taxon>
    </lineage>
</organism>
<reference evidence="1 2" key="1">
    <citation type="submission" date="2024-06" db="EMBL/GenBank/DDBJ databases">
        <title>Genomic Encyclopedia of Type Strains, Phase IV (KMG-IV): sequencing the most valuable type-strain genomes for metagenomic binning, comparative biology and taxonomic classification.</title>
        <authorList>
            <person name="Goeker M."/>
        </authorList>
    </citation>
    <scope>NUCLEOTIDE SEQUENCE [LARGE SCALE GENOMIC DNA]</scope>
    <source>
        <strain evidence="1 2">DSM 29846</strain>
    </source>
</reference>
<evidence type="ECO:0000313" key="2">
    <source>
        <dbReference type="Proteomes" id="UP001549036"/>
    </source>
</evidence>
<dbReference type="EMBL" id="JBEPLM010000009">
    <property type="protein sequence ID" value="MET3595277.1"/>
    <property type="molecule type" value="Genomic_DNA"/>
</dbReference>
<sequence>MASGYDDAIGEVPVGRVDACPDGQCLEEAEERPKLMFHDEGMTFSASSRRKDNWLSFKRRWLQQTEEMLEQSSVAAFERRRADHQDSGARQLFDDVSGRWIKVAKPLGVRKGRAEILDIESSRSCADLLGDLPDYLVDK</sequence>
<proteinExistence type="predicted"/>
<evidence type="ECO:0000313" key="1">
    <source>
        <dbReference type="EMBL" id="MET3595277.1"/>
    </source>
</evidence>
<name>A0ABV2HYV3_9HYPH</name>
<dbReference type="Proteomes" id="UP001549036">
    <property type="component" value="Unassembled WGS sequence"/>
</dbReference>